<dbReference type="PROSITE" id="PS00028">
    <property type="entry name" value="ZINC_FINGER_C2H2_1"/>
    <property type="match status" value="1"/>
</dbReference>
<keyword evidence="4" id="KW-1185">Reference proteome</keyword>
<evidence type="ECO:0000313" key="3">
    <source>
        <dbReference type="EMBL" id="KLO14654.1"/>
    </source>
</evidence>
<dbReference type="EMBL" id="KQ085940">
    <property type="protein sequence ID" value="KLO14654.1"/>
    <property type="molecule type" value="Genomic_DNA"/>
</dbReference>
<dbReference type="Proteomes" id="UP000053477">
    <property type="component" value="Unassembled WGS sequence"/>
</dbReference>
<dbReference type="OrthoDB" id="3222551at2759"/>
<dbReference type="InterPro" id="IPR013087">
    <property type="entry name" value="Znf_C2H2_type"/>
</dbReference>
<protein>
    <recommendedName>
        <fullName evidence="2">C2H2-type domain-containing protein</fullName>
    </recommendedName>
</protein>
<sequence>MLYHAHEHFVLSRTPIFICAFSSCHRLFPSRDRLIAHRKRDHSTEDGENHVITWNE</sequence>
<organism evidence="3 4">
    <name type="scientific">Schizopora paradoxa</name>
    <dbReference type="NCBI Taxonomy" id="27342"/>
    <lineage>
        <taxon>Eukaryota</taxon>
        <taxon>Fungi</taxon>
        <taxon>Dikarya</taxon>
        <taxon>Basidiomycota</taxon>
        <taxon>Agaricomycotina</taxon>
        <taxon>Agaricomycetes</taxon>
        <taxon>Hymenochaetales</taxon>
        <taxon>Schizoporaceae</taxon>
        <taxon>Schizopora</taxon>
    </lineage>
</organism>
<keyword evidence="1" id="KW-0863">Zinc-finger</keyword>
<dbReference type="InParanoid" id="A0A0H2RS29"/>
<evidence type="ECO:0000313" key="4">
    <source>
        <dbReference type="Proteomes" id="UP000053477"/>
    </source>
</evidence>
<proteinExistence type="predicted"/>
<dbReference type="GO" id="GO:0008270">
    <property type="term" value="F:zinc ion binding"/>
    <property type="evidence" value="ECO:0007669"/>
    <property type="project" value="UniProtKB-KW"/>
</dbReference>
<keyword evidence="1" id="KW-0479">Metal-binding</keyword>
<evidence type="ECO:0000259" key="2">
    <source>
        <dbReference type="PROSITE" id="PS50157"/>
    </source>
</evidence>
<feature type="domain" description="C2H2-type" evidence="2">
    <location>
        <begin position="17"/>
        <end position="47"/>
    </location>
</feature>
<reference evidence="3 4" key="1">
    <citation type="submission" date="2015-04" db="EMBL/GenBank/DDBJ databases">
        <title>Complete genome sequence of Schizopora paradoxa KUC8140, a cosmopolitan wood degrader in East Asia.</title>
        <authorList>
            <consortium name="DOE Joint Genome Institute"/>
            <person name="Min B."/>
            <person name="Park H."/>
            <person name="Jang Y."/>
            <person name="Kim J.-J."/>
            <person name="Kim K.H."/>
            <person name="Pangilinan J."/>
            <person name="Lipzen A."/>
            <person name="Riley R."/>
            <person name="Grigoriev I.V."/>
            <person name="Spatafora J.W."/>
            <person name="Choi I.-G."/>
        </authorList>
    </citation>
    <scope>NUCLEOTIDE SEQUENCE [LARGE SCALE GENOMIC DNA]</scope>
    <source>
        <strain evidence="3 4">KUC8140</strain>
    </source>
</reference>
<evidence type="ECO:0000256" key="1">
    <source>
        <dbReference type="PROSITE-ProRule" id="PRU00042"/>
    </source>
</evidence>
<dbReference type="PROSITE" id="PS50157">
    <property type="entry name" value="ZINC_FINGER_C2H2_2"/>
    <property type="match status" value="1"/>
</dbReference>
<accession>A0A0H2RS29</accession>
<dbReference type="AlphaFoldDB" id="A0A0H2RS29"/>
<keyword evidence="1" id="KW-0862">Zinc</keyword>
<name>A0A0H2RS29_9AGAM</name>
<gene>
    <name evidence="3" type="ORF">SCHPADRAFT_300589</name>
</gene>